<sequence>MKRIVKIALLLCVSISLIACSQSKEDKEFTAYKSIAEKILDKYISDYKTSFDHDDWSIAKQENDITVISSKIEYKGEKPLFTIIITDMVKEDDIKFITHFVKVGKETFFDDKTIE</sequence>
<reference evidence="1" key="1">
    <citation type="journal article" date="2021" name="Proc. Natl. Acad. Sci. U.S.A.">
        <title>A Catalog of Tens of Thousands of Viruses from Human Metagenomes Reveals Hidden Associations with Chronic Diseases.</title>
        <authorList>
            <person name="Tisza M.J."/>
            <person name="Buck C.B."/>
        </authorList>
    </citation>
    <scope>NUCLEOTIDE SEQUENCE</scope>
    <source>
        <strain evidence="1">CtGuJ10</strain>
    </source>
</reference>
<accession>A0A8S5PSI2</accession>
<evidence type="ECO:0000313" key="1">
    <source>
        <dbReference type="EMBL" id="DAE10111.1"/>
    </source>
</evidence>
<organism evidence="1">
    <name type="scientific">Siphoviridae sp. ctGuJ10</name>
    <dbReference type="NCBI Taxonomy" id="2825418"/>
    <lineage>
        <taxon>Viruses</taxon>
        <taxon>Duplodnaviria</taxon>
        <taxon>Heunggongvirae</taxon>
        <taxon>Uroviricota</taxon>
        <taxon>Caudoviricetes</taxon>
    </lineage>
</organism>
<dbReference type="PROSITE" id="PS51257">
    <property type="entry name" value="PROKAR_LIPOPROTEIN"/>
    <property type="match status" value="1"/>
</dbReference>
<proteinExistence type="predicted"/>
<dbReference type="EMBL" id="BK015503">
    <property type="protein sequence ID" value="DAE10111.1"/>
    <property type="molecule type" value="Genomic_DNA"/>
</dbReference>
<name>A0A8S5PSI2_9CAUD</name>
<protein>
    <submittedName>
        <fullName evidence="1">Uncharacterized protein</fullName>
    </submittedName>
</protein>